<accession>A0ABT9QMT7</accession>
<evidence type="ECO:0000256" key="1">
    <source>
        <dbReference type="SAM" id="MobiDB-lite"/>
    </source>
</evidence>
<feature type="region of interest" description="Disordered" evidence="1">
    <location>
        <begin position="622"/>
        <end position="648"/>
    </location>
</feature>
<reference evidence="2 3" key="1">
    <citation type="submission" date="2023-07" db="EMBL/GenBank/DDBJ databases">
        <title>Sequencing the genomes of 1000 actinobacteria strains.</title>
        <authorList>
            <person name="Klenk H.-P."/>
        </authorList>
    </citation>
    <scope>NUCLEOTIDE SEQUENCE [LARGE SCALE GENOMIC DNA]</scope>
    <source>
        <strain evidence="2 3">DSM 46740</strain>
    </source>
</reference>
<dbReference type="EMBL" id="JAUSQU010000001">
    <property type="protein sequence ID" value="MDP9848056.1"/>
    <property type="molecule type" value="Genomic_DNA"/>
</dbReference>
<protein>
    <submittedName>
        <fullName evidence="2">Uncharacterized protein</fullName>
    </submittedName>
</protein>
<evidence type="ECO:0000313" key="2">
    <source>
        <dbReference type="EMBL" id="MDP9848056.1"/>
    </source>
</evidence>
<feature type="region of interest" description="Disordered" evidence="1">
    <location>
        <begin position="558"/>
        <end position="585"/>
    </location>
</feature>
<evidence type="ECO:0000313" key="3">
    <source>
        <dbReference type="Proteomes" id="UP001225356"/>
    </source>
</evidence>
<feature type="compositionally biased region" description="Basic and acidic residues" evidence="1">
    <location>
        <begin position="569"/>
        <end position="585"/>
    </location>
</feature>
<feature type="compositionally biased region" description="Basic and acidic residues" evidence="1">
    <location>
        <begin position="627"/>
        <end position="636"/>
    </location>
</feature>
<feature type="compositionally biased region" description="Polar residues" evidence="1">
    <location>
        <begin position="638"/>
        <end position="648"/>
    </location>
</feature>
<name>A0ABT9QMT7_9ACTN</name>
<organism evidence="2 3">
    <name type="scientific">Streptosporangium lutulentum</name>
    <dbReference type="NCBI Taxonomy" id="1461250"/>
    <lineage>
        <taxon>Bacteria</taxon>
        <taxon>Bacillati</taxon>
        <taxon>Actinomycetota</taxon>
        <taxon>Actinomycetes</taxon>
        <taxon>Streptosporangiales</taxon>
        <taxon>Streptosporangiaceae</taxon>
        <taxon>Streptosporangium</taxon>
    </lineage>
</organism>
<sequence length="648" mass="69422">MDDFERGLGRAEDALGRNEPRIRSTLQRLDLDTSGLSSLREVQSWIGTSRPDLRRRSETIRTERTEWGSASGLPGELTAFDEALYGKAAHDPDVYAAIVKVAEAAEKGEVDAKALAELEKRTGDATFAAALMNAMGATGFRKLMGKTVGHKDDKKVERLQIALGKTLGTASPKLSNAWRDELTSDFAIGWQEGHGISLALKYATSKYAGPEYGASSGVVSTAFLLAAAKKVDAWDREASKFPVGIDPGVTVALLEALSSDPAAAQDFFAGDPTALKHYLTERGMRDGGEALGKALVAAMLTFRDHKGSPQAPSRGYLSAKLASEFVHLEAKRIEAGNPPAFVKPTTTGRILAGYVSDINYVAQKVGDIVAPGVRGADNPSASGQDPWGAQFNLEELRQVMKEAFADSKAFAPVLAAQTAFAGWILDHGAAEMTAGRGDGALLSNAKRAGAGFGMITDAAGLAKIEEGKELDEKQQQNMRVLMAVVNTGLVIPQAKAWQLTADLVGAWTGVAEGSIKGDAEAKARVNANTVVDQTQALMRDLTAQAMLKRGAFGAAEPAAKTHPWASLEGLEKGDDPRENPNNFLKEDGRTLMTMDEMIDKTVTNGADKDQRLEAYRRWLYEGPSGRPWRDVEDRLDQGFSNGFSQYGS</sequence>
<keyword evidence="3" id="KW-1185">Reference proteome</keyword>
<gene>
    <name evidence="2" type="ORF">J2853_007267</name>
</gene>
<proteinExistence type="predicted"/>
<dbReference type="Proteomes" id="UP001225356">
    <property type="component" value="Unassembled WGS sequence"/>
</dbReference>
<dbReference type="RefSeq" id="WP_307565093.1">
    <property type="nucleotide sequence ID" value="NZ_JAUSQU010000001.1"/>
</dbReference>
<comment type="caution">
    <text evidence="2">The sequence shown here is derived from an EMBL/GenBank/DDBJ whole genome shotgun (WGS) entry which is preliminary data.</text>
</comment>